<dbReference type="Gene3D" id="3.30.565.10">
    <property type="entry name" value="Histidine kinase-like ATPase, C-terminal domain"/>
    <property type="match status" value="1"/>
</dbReference>
<dbReference type="InterPro" id="IPR036890">
    <property type="entry name" value="HATPase_C_sf"/>
</dbReference>
<keyword evidence="4" id="KW-1185">Reference proteome</keyword>
<organism evidence="3 4">
    <name type="scientific">Enterocloster alcoholdehydrogenati</name>
    <dbReference type="NCBI Taxonomy" id="2547410"/>
    <lineage>
        <taxon>Bacteria</taxon>
        <taxon>Bacillati</taxon>
        <taxon>Bacillota</taxon>
        <taxon>Clostridia</taxon>
        <taxon>Lachnospirales</taxon>
        <taxon>Lachnospiraceae</taxon>
        <taxon>Enterocloster</taxon>
    </lineage>
</organism>
<dbReference type="SUPFAM" id="SSF55874">
    <property type="entry name" value="ATPase domain of HSP90 chaperone/DNA topoisomerase II/histidine kinase"/>
    <property type="match status" value="1"/>
</dbReference>
<keyword evidence="1" id="KW-0812">Transmembrane</keyword>
<evidence type="ECO:0000259" key="2">
    <source>
        <dbReference type="Pfam" id="PF14501"/>
    </source>
</evidence>
<dbReference type="Pfam" id="PF14501">
    <property type="entry name" value="HATPase_c_5"/>
    <property type="match status" value="1"/>
</dbReference>
<protein>
    <recommendedName>
        <fullName evidence="2">Sensor histidine kinase NatK-like C-terminal domain-containing protein</fullName>
    </recommendedName>
</protein>
<sequence length="253" mass="29071">MNAAAGMYGVILFLFTVLLFLLFRWHSLQERIWKGACIRLEQESEEKDRKEIEDLNTHEKQLKLELGEELKSLEQLLLFGKKEDAIRAIQRLDGQFEQMPYVESRTKNCGVNGAVSRAVRMAAKEQVIFRFHIAGAVGAFPEGDMGVLLCNLLDNAIEGALKSGGRREVLLNVWNFRGYLKISLENTVEEERIRLNPGFCTDKKDKSRHGFGMRSIERILRRFQGVMDKRLVCRDGDWVLEQVLLLRFPQPGS</sequence>
<evidence type="ECO:0000313" key="3">
    <source>
        <dbReference type="EMBL" id="GAA6268364.1"/>
    </source>
</evidence>
<accession>A0ABQ0AWH2</accession>
<dbReference type="EMBL" id="BAABXL010000001">
    <property type="protein sequence ID" value="GAA6268364.1"/>
    <property type="molecule type" value="Genomic_DNA"/>
</dbReference>
<keyword evidence="1" id="KW-1133">Transmembrane helix</keyword>
<keyword evidence="1" id="KW-0472">Membrane</keyword>
<gene>
    <name evidence="3" type="ORF">F130042H8_14240</name>
</gene>
<feature type="domain" description="Sensor histidine kinase NatK-like C-terminal" evidence="2">
    <location>
        <begin position="144"/>
        <end position="228"/>
    </location>
</feature>
<evidence type="ECO:0000313" key="4">
    <source>
        <dbReference type="Proteomes" id="UP001600894"/>
    </source>
</evidence>
<evidence type="ECO:0000256" key="1">
    <source>
        <dbReference type="SAM" id="Phobius"/>
    </source>
</evidence>
<name>A0ABQ0AWH2_9FIRM</name>
<dbReference type="Proteomes" id="UP001600894">
    <property type="component" value="Unassembled WGS sequence"/>
</dbReference>
<dbReference type="InterPro" id="IPR032834">
    <property type="entry name" value="NatK-like_C"/>
</dbReference>
<dbReference type="RefSeq" id="WP_176253704.1">
    <property type="nucleotide sequence ID" value="NZ_BAABXL010000001.1"/>
</dbReference>
<reference evidence="3 4" key="1">
    <citation type="submission" date="2024-04" db="EMBL/GenBank/DDBJ databases">
        <title>Defined microbial consortia suppress multidrug-resistant proinflammatory Enterobacteriaceae via ecological control.</title>
        <authorList>
            <person name="Furuichi M."/>
            <person name="Kawaguchi T."/>
            <person name="Pust M."/>
            <person name="Yasuma K."/>
            <person name="Plichta D."/>
            <person name="Hasegawa N."/>
            <person name="Ohya T."/>
            <person name="Bhattarai S."/>
            <person name="Sasajima S."/>
            <person name="Aoto Y."/>
            <person name="Tuganbaev T."/>
            <person name="Yaginuma M."/>
            <person name="Ueda M."/>
            <person name="Okahashi N."/>
            <person name="Amafuji K."/>
            <person name="Kiridooshi Y."/>
            <person name="Sugita K."/>
            <person name="Strazar M."/>
            <person name="Skelly A."/>
            <person name="Suda W."/>
            <person name="Hattori M."/>
            <person name="Nakamoto N."/>
            <person name="Caballero S."/>
            <person name="Norman J."/>
            <person name="Olle B."/>
            <person name="Tanoue T."/>
            <person name="Arita M."/>
            <person name="Bucci V."/>
            <person name="Atarashi K."/>
            <person name="Xavier R."/>
            <person name="Honda K."/>
        </authorList>
    </citation>
    <scope>NUCLEOTIDE SEQUENCE [LARGE SCALE GENOMIC DNA]</scope>
    <source>
        <strain evidence="4">f13</strain>
    </source>
</reference>
<comment type="caution">
    <text evidence="3">The sequence shown here is derived from an EMBL/GenBank/DDBJ whole genome shotgun (WGS) entry which is preliminary data.</text>
</comment>
<feature type="transmembrane region" description="Helical" evidence="1">
    <location>
        <begin position="6"/>
        <end position="25"/>
    </location>
</feature>
<proteinExistence type="predicted"/>